<dbReference type="Pfam" id="PF05199">
    <property type="entry name" value="GMC_oxred_C"/>
    <property type="match status" value="1"/>
</dbReference>
<dbReference type="OrthoDB" id="269227at2759"/>
<evidence type="ECO:0000256" key="6">
    <source>
        <dbReference type="ARBA" id="ARBA00022525"/>
    </source>
</evidence>
<feature type="domain" description="Glucose-methanol-choline oxidoreductase N-terminal" evidence="20">
    <location>
        <begin position="314"/>
        <end position="328"/>
    </location>
</feature>
<keyword evidence="18" id="KW-0472">Membrane</keyword>
<sequence>MPSRMWTLDILLLTLAGLAAKGSCAAAPDFHELVARGIISDSELQSSYDYVIAGGGLAGLVIASRLTEDPQPLHPPAGTYYTSIVGTDYDWKHVTEPQPDLNNRVVGWPRGKILGGSSAMNAMYLVRPAREEMDAWQEIIAPNGDSAAAARWGWDNMFENMKKSENFTAPTQEVLSVVDIKFDASTHGSGGPMQISYPAIQINIQANWTSSLAAAGVAELPNPNGGVTLGGFITPSSINPTNWTRSYSRSAYIDPHIARSNLHILPEATVVRVVLSDDTDRSGNYYAQAVEFARDAESPRQTVGVRREAVLAGGALGSPKILMHSGVGPRDVLEPSSVSVKVELPGVGQHLQDHMTAGVVWETPFETAGNIHDSNSDFARSAEFMSFINDAIAFANISALFNGPGTEFQQEIIAATDDSVQNLVPSTSSEVRAGYRAIYELTANRFFPDVAQLEMLMSVISPGVVSIQSAIQHPYSQGRAYINSSNPFDPIVIDPQYYSHFADLVLMRQGVKLVRQVGIAFGETFGTETSPGPEVQTDEQLDEWLVNSAASTQFHPTGSCAMLPQNLGGVVDANLRVYGLANVRVADSAVFPFEFAAHLASATFGVAEQASELLRQDFYTVPSSGASSGKIPALSLSFSIAIAFGIAVLTALPLI</sequence>
<feature type="chain" id="PRO_5040890583" description="pyranose dehydrogenase (acceptor)" evidence="19">
    <location>
        <begin position="21"/>
        <end position="655"/>
    </location>
</feature>
<protein>
    <recommendedName>
        <fullName evidence="5">pyranose dehydrogenase (acceptor)</fullName>
        <ecNumber evidence="5">1.1.99.29</ecNumber>
    </recommendedName>
</protein>
<dbReference type="Gene3D" id="4.10.450.10">
    <property type="entry name" value="Glucose Oxidase, domain 2"/>
    <property type="match status" value="1"/>
</dbReference>
<name>A0A9W8MYL4_9AGAR</name>
<comment type="cofactor">
    <cofactor evidence="1 17">
        <name>FAD</name>
        <dbReference type="ChEBI" id="CHEBI:57692"/>
    </cofactor>
</comment>
<evidence type="ECO:0000256" key="12">
    <source>
        <dbReference type="ARBA" id="ARBA00034010"/>
    </source>
</evidence>
<proteinExistence type="inferred from homology"/>
<dbReference type="Gene3D" id="3.50.50.60">
    <property type="entry name" value="FAD/NAD(P)-binding domain"/>
    <property type="match status" value="1"/>
</dbReference>
<feature type="signal peptide" evidence="19">
    <location>
        <begin position="1"/>
        <end position="20"/>
    </location>
</feature>
<dbReference type="SUPFAM" id="SSF54373">
    <property type="entry name" value="FAD-linked reductases, C-terminal domain"/>
    <property type="match status" value="1"/>
</dbReference>
<evidence type="ECO:0000256" key="5">
    <source>
        <dbReference type="ARBA" id="ARBA00013177"/>
    </source>
</evidence>
<evidence type="ECO:0000256" key="14">
    <source>
        <dbReference type="ARBA" id="ARBA00034050"/>
    </source>
</evidence>
<dbReference type="GO" id="GO:0050660">
    <property type="term" value="F:flavin adenine dinucleotide binding"/>
    <property type="evidence" value="ECO:0007669"/>
    <property type="project" value="InterPro"/>
</dbReference>
<feature type="transmembrane region" description="Helical" evidence="18">
    <location>
        <begin position="633"/>
        <end position="654"/>
    </location>
</feature>
<comment type="catalytic activity">
    <reaction evidence="15">
        <text>a pyranoside + acceptor = a pyranosid-3,4-diulose + reduced acceptor.</text>
        <dbReference type="EC" id="1.1.99.29"/>
    </reaction>
</comment>
<accession>A0A9W8MYL4</accession>
<keyword evidence="6" id="KW-0964">Secreted</keyword>
<comment type="function">
    <text evidence="10">Catalyzes the single-oxidation or sequential double oxidation reaction of carbohydrates primarily at carbon-2 and/or carbon-3 with the concomitant reduction of the flavin. The enzyme exhibits a broad sugar substrate specificity, oxidizing different aldopyranoses to the corresponding C-1, C-2, C-3 or C-1,2, C-2,3 and C-3,4 (di)dehydro sugars with substrate-specific regioselectivity. Accepts only a narrow range of electron acceptors such as substituted benzoquinones and complexed metal ions and reacts extremely slowly with O(2) as acceptor. May play a role in the natural recycling of plant matter by oxidizing all major monosaccharides in lignocellulose and by reducing quinone compounds or reactive radical species generated during lignin depolymerization.</text>
</comment>
<gene>
    <name evidence="21" type="ORF">NLJ89_g2751</name>
</gene>
<comment type="subcellular location">
    <subcellularLocation>
        <location evidence="2">Secreted</location>
    </subcellularLocation>
</comment>
<evidence type="ECO:0000256" key="1">
    <source>
        <dbReference type="ARBA" id="ARBA00001974"/>
    </source>
</evidence>
<comment type="catalytic activity">
    <reaction evidence="14">
        <text>a pyranoside + acceptor = a pyranosid-3-ulose + reduced acceptor.</text>
        <dbReference type="EC" id="1.1.99.29"/>
    </reaction>
</comment>
<comment type="caution">
    <text evidence="21">The sequence shown here is derived from an EMBL/GenBank/DDBJ whole genome shotgun (WGS) entry which is preliminary data.</text>
</comment>
<evidence type="ECO:0000256" key="2">
    <source>
        <dbReference type="ARBA" id="ARBA00004613"/>
    </source>
</evidence>
<dbReference type="PROSITE" id="PS00624">
    <property type="entry name" value="GMC_OXRED_2"/>
    <property type="match status" value="1"/>
</dbReference>
<evidence type="ECO:0000256" key="15">
    <source>
        <dbReference type="ARBA" id="ARBA00034059"/>
    </source>
</evidence>
<evidence type="ECO:0000256" key="4">
    <source>
        <dbReference type="ARBA" id="ARBA00011245"/>
    </source>
</evidence>
<dbReference type="PANTHER" id="PTHR11552:SF218">
    <property type="entry name" value="GLUCOSE-METHANOL-CHOLINE OXIDOREDUCTASE N-TERMINAL DOMAIN-CONTAINING PROTEIN"/>
    <property type="match status" value="1"/>
</dbReference>
<dbReference type="Proteomes" id="UP001148786">
    <property type="component" value="Unassembled WGS sequence"/>
</dbReference>
<keyword evidence="18" id="KW-0812">Transmembrane</keyword>
<feature type="binding site" evidence="17">
    <location>
        <position position="270"/>
    </location>
    <ligand>
        <name>FAD</name>
        <dbReference type="ChEBI" id="CHEBI:57692"/>
    </ligand>
</feature>
<dbReference type="AlphaFoldDB" id="A0A9W8MYL4"/>
<organism evidence="21 22">
    <name type="scientific">Agrocybe chaxingu</name>
    <dbReference type="NCBI Taxonomy" id="84603"/>
    <lineage>
        <taxon>Eukaryota</taxon>
        <taxon>Fungi</taxon>
        <taxon>Dikarya</taxon>
        <taxon>Basidiomycota</taxon>
        <taxon>Agaricomycotina</taxon>
        <taxon>Agaricomycetes</taxon>
        <taxon>Agaricomycetidae</taxon>
        <taxon>Agaricales</taxon>
        <taxon>Agaricineae</taxon>
        <taxon>Strophariaceae</taxon>
        <taxon>Agrocybe</taxon>
    </lineage>
</organism>
<evidence type="ECO:0000256" key="13">
    <source>
        <dbReference type="ARBA" id="ARBA00034029"/>
    </source>
</evidence>
<evidence type="ECO:0000256" key="19">
    <source>
        <dbReference type="SAM" id="SignalP"/>
    </source>
</evidence>
<dbReference type="PIRSF" id="PIRSF000137">
    <property type="entry name" value="Alcohol_oxidase"/>
    <property type="match status" value="1"/>
</dbReference>
<evidence type="ECO:0000256" key="11">
    <source>
        <dbReference type="ARBA" id="ARBA00033986"/>
    </source>
</evidence>
<evidence type="ECO:0000313" key="21">
    <source>
        <dbReference type="EMBL" id="KAJ3513799.1"/>
    </source>
</evidence>
<dbReference type="InterPro" id="IPR012132">
    <property type="entry name" value="GMC_OxRdtase"/>
</dbReference>
<keyword evidence="19" id="KW-0732">Signal</keyword>
<evidence type="ECO:0000259" key="20">
    <source>
        <dbReference type="PROSITE" id="PS00624"/>
    </source>
</evidence>
<dbReference type="Pfam" id="PF00732">
    <property type="entry name" value="GMC_oxred_N"/>
    <property type="match status" value="1"/>
</dbReference>
<comment type="catalytic activity">
    <reaction evidence="13">
        <text>pyranose + acceptor = pyranos-3-ulose + reduced acceptor.</text>
        <dbReference type="EC" id="1.1.99.29"/>
    </reaction>
</comment>
<evidence type="ECO:0000256" key="8">
    <source>
        <dbReference type="ARBA" id="ARBA00022827"/>
    </source>
</evidence>
<dbReference type="GO" id="GO:0005576">
    <property type="term" value="C:extracellular region"/>
    <property type="evidence" value="ECO:0007669"/>
    <property type="project" value="UniProtKB-SubCell"/>
</dbReference>
<dbReference type="GO" id="GO:0033718">
    <property type="term" value="F:pyranose dehydrogenase (acceptor) activity"/>
    <property type="evidence" value="ECO:0007669"/>
    <property type="project" value="UniProtKB-EC"/>
</dbReference>
<keyword evidence="8 17" id="KW-0274">FAD</keyword>
<keyword evidence="9" id="KW-0560">Oxidoreductase</keyword>
<keyword evidence="7" id="KW-0285">Flavoprotein</keyword>
<evidence type="ECO:0000256" key="16">
    <source>
        <dbReference type="PIRSR" id="PIRSR000137-1"/>
    </source>
</evidence>
<dbReference type="SUPFAM" id="SSF51905">
    <property type="entry name" value="FAD/NAD(P)-binding domain"/>
    <property type="match status" value="1"/>
</dbReference>
<evidence type="ECO:0000256" key="10">
    <source>
        <dbReference type="ARBA" id="ARBA00024699"/>
    </source>
</evidence>
<comment type="subunit">
    <text evidence="4">Monomer.</text>
</comment>
<evidence type="ECO:0000256" key="18">
    <source>
        <dbReference type="SAM" id="Phobius"/>
    </source>
</evidence>
<evidence type="ECO:0000256" key="3">
    <source>
        <dbReference type="ARBA" id="ARBA00010790"/>
    </source>
</evidence>
<evidence type="ECO:0000256" key="7">
    <source>
        <dbReference type="ARBA" id="ARBA00022630"/>
    </source>
</evidence>
<keyword evidence="22" id="KW-1185">Reference proteome</keyword>
<evidence type="ECO:0000313" key="22">
    <source>
        <dbReference type="Proteomes" id="UP001148786"/>
    </source>
</evidence>
<dbReference type="EMBL" id="JANKHO010000178">
    <property type="protein sequence ID" value="KAJ3513799.1"/>
    <property type="molecule type" value="Genomic_DNA"/>
</dbReference>
<comment type="catalytic activity">
    <reaction evidence="12">
        <text>pyranose + acceptor = pyranos-2,3-diulose + reduced acceptor.</text>
        <dbReference type="EC" id="1.1.99.29"/>
    </reaction>
</comment>
<dbReference type="InterPro" id="IPR036188">
    <property type="entry name" value="FAD/NAD-bd_sf"/>
</dbReference>
<dbReference type="InterPro" id="IPR007867">
    <property type="entry name" value="GMC_OxRtase_C"/>
</dbReference>
<feature type="active site" description="Proton donor" evidence="16">
    <location>
        <position position="555"/>
    </location>
</feature>
<comment type="similarity">
    <text evidence="3">Belongs to the GMC oxidoreductase family.</text>
</comment>
<dbReference type="InterPro" id="IPR000172">
    <property type="entry name" value="GMC_OxRdtase_N"/>
</dbReference>
<dbReference type="PANTHER" id="PTHR11552">
    <property type="entry name" value="GLUCOSE-METHANOL-CHOLINE GMC OXIDOREDUCTASE"/>
    <property type="match status" value="1"/>
</dbReference>
<dbReference type="Gene3D" id="3.30.560.10">
    <property type="entry name" value="Glucose Oxidase, domain 3"/>
    <property type="match status" value="1"/>
</dbReference>
<dbReference type="EC" id="1.1.99.29" evidence="5"/>
<keyword evidence="18" id="KW-1133">Transmembrane helix</keyword>
<comment type="catalytic activity">
    <reaction evidence="11">
        <text>pyranose + acceptor = pyranos-2-ulose + reduced acceptor.</text>
        <dbReference type="EC" id="1.1.99.29"/>
    </reaction>
</comment>
<reference evidence="21" key="1">
    <citation type="submission" date="2022-07" db="EMBL/GenBank/DDBJ databases">
        <title>Genome Sequence of Agrocybe chaxingu.</title>
        <authorList>
            <person name="Buettner E."/>
        </authorList>
    </citation>
    <scope>NUCLEOTIDE SEQUENCE</scope>
    <source>
        <strain evidence="21">MP-N11</strain>
    </source>
</reference>
<evidence type="ECO:0000256" key="17">
    <source>
        <dbReference type="PIRSR" id="PIRSR000137-2"/>
    </source>
</evidence>
<feature type="active site" description="Proton acceptor" evidence="16">
    <location>
        <position position="598"/>
    </location>
</feature>
<dbReference type="InterPro" id="IPR027424">
    <property type="entry name" value="Glucose_Oxidase_domain_2"/>
</dbReference>
<evidence type="ECO:0000256" key="9">
    <source>
        <dbReference type="ARBA" id="ARBA00023002"/>
    </source>
</evidence>